<keyword evidence="3" id="KW-0808">Transferase</keyword>
<dbReference type="GO" id="GO:0003964">
    <property type="term" value="F:RNA-directed DNA polymerase activity"/>
    <property type="evidence" value="ECO:0007669"/>
    <property type="project" value="UniProtKB-KW"/>
</dbReference>
<feature type="region of interest" description="Disordered" evidence="1">
    <location>
        <begin position="82"/>
        <end position="116"/>
    </location>
</feature>
<dbReference type="PANTHER" id="PTHR24559">
    <property type="entry name" value="TRANSPOSON TY3-I GAG-POL POLYPROTEIN"/>
    <property type="match status" value="1"/>
</dbReference>
<dbReference type="AlphaFoldDB" id="A0A6L2M9U9"/>
<evidence type="ECO:0000256" key="1">
    <source>
        <dbReference type="SAM" id="MobiDB-lite"/>
    </source>
</evidence>
<name>A0A6L2M9U9_TANCI</name>
<dbReference type="InterPro" id="IPR053134">
    <property type="entry name" value="RNA-dir_DNA_polymerase"/>
</dbReference>
<evidence type="ECO:0000313" key="3">
    <source>
        <dbReference type="EMBL" id="GEU69334.1"/>
    </source>
</evidence>
<dbReference type="PANTHER" id="PTHR24559:SF427">
    <property type="entry name" value="RNA-DIRECTED DNA POLYMERASE"/>
    <property type="match status" value="1"/>
</dbReference>
<dbReference type="SUPFAM" id="SSF56672">
    <property type="entry name" value="DNA/RNA polymerases"/>
    <property type="match status" value="1"/>
</dbReference>
<dbReference type="InterPro" id="IPR000477">
    <property type="entry name" value="RT_dom"/>
</dbReference>
<dbReference type="InterPro" id="IPR043128">
    <property type="entry name" value="Rev_trsase/Diguanyl_cyclase"/>
</dbReference>
<organism evidence="3">
    <name type="scientific">Tanacetum cinerariifolium</name>
    <name type="common">Dalmatian daisy</name>
    <name type="synonym">Chrysanthemum cinerariifolium</name>
    <dbReference type="NCBI Taxonomy" id="118510"/>
    <lineage>
        <taxon>Eukaryota</taxon>
        <taxon>Viridiplantae</taxon>
        <taxon>Streptophyta</taxon>
        <taxon>Embryophyta</taxon>
        <taxon>Tracheophyta</taxon>
        <taxon>Spermatophyta</taxon>
        <taxon>Magnoliopsida</taxon>
        <taxon>eudicotyledons</taxon>
        <taxon>Gunneridae</taxon>
        <taxon>Pentapetalae</taxon>
        <taxon>asterids</taxon>
        <taxon>campanulids</taxon>
        <taxon>Asterales</taxon>
        <taxon>Asteraceae</taxon>
        <taxon>Asteroideae</taxon>
        <taxon>Anthemideae</taxon>
        <taxon>Anthemidinae</taxon>
        <taxon>Tanacetum</taxon>
    </lineage>
</organism>
<dbReference type="Pfam" id="PF00078">
    <property type="entry name" value="RVT_1"/>
    <property type="match status" value="1"/>
</dbReference>
<keyword evidence="3" id="KW-0695">RNA-directed DNA polymerase</keyword>
<dbReference type="EMBL" id="BKCJ010005916">
    <property type="protein sequence ID" value="GEU69334.1"/>
    <property type="molecule type" value="Genomic_DNA"/>
</dbReference>
<dbReference type="CDD" id="cd01647">
    <property type="entry name" value="RT_LTR"/>
    <property type="match status" value="1"/>
</dbReference>
<dbReference type="Gene3D" id="3.30.70.270">
    <property type="match status" value="1"/>
</dbReference>
<dbReference type="Gene3D" id="3.10.10.10">
    <property type="entry name" value="HIV Type 1 Reverse Transcriptase, subunit A, domain 1"/>
    <property type="match status" value="1"/>
</dbReference>
<reference evidence="3" key="1">
    <citation type="journal article" date="2019" name="Sci. Rep.">
        <title>Draft genome of Tanacetum cinerariifolium, the natural source of mosquito coil.</title>
        <authorList>
            <person name="Yamashiro T."/>
            <person name="Shiraishi A."/>
            <person name="Satake H."/>
            <person name="Nakayama K."/>
        </authorList>
    </citation>
    <scope>NUCLEOTIDE SEQUENCE</scope>
</reference>
<feature type="domain" description="Reverse transcriptase" evidence="2">
    <location>
        <begin position="315"/>
        <end position="435"/>
    </location>
</feature>
<sequence>MTRSILLGVVVEIVAREEVEISVRGQIEVRVDRVMHHAVFDDIIEPAQKEAAIEGTYETLGDLVQRFHNHTMEIPVYRVQENVNRGGNGNGGSNGNENDNRNGGGNGNGNGGGNGYGNHNMNPEGFMHVARECTYKDFLKCQPLNFNGTKGVVELTHWFEKMETNSHKRAIGIEAAYAMTWTELMKLMTEVYYSRNEIQKMERASVGNQPCVVGYECRRPRHYRKDCLKLRNWNRGNNTENKTRNKTGSNKATAKAYSIRGGGANPNSNIIMGTFDVIIGMDWLAKYRAVIVCDETIVRIPYGDEVLIIQGDDCNRGRSRVYSKIDLRSGYHQLRVREEDIPNTTFRTRYVQYEFQVMSFVLTNAPAVFMDLMNLVYKLYLDKFVTVLIDDILIYSKSKKEHEGHLKLIFRLIKKEELYAKLSKCDIWLSKVQFLDNVIDSEGIHIDPAKIESIKDWASPKTPTEIRQFIDQLMVGPFVDEITEPIVVAEEQEITFVVDMDEDIAMLFGDDDFEDDESEVFDEEEVWEVIAEWLMAHVTPPLMPAVPQSSIYELAKKVIQVSDAEVAPGISIGEIGPRVFVVKGQVQVMASQMVHAVDRFEQIGTQVKQGQQNAT</sequence>
<protein>
    <submittedName>
        <fullName evidence="3">Putative reverse transcriptase domain-containing protein</fullName>
    </submittedName>
</protein>
<keyword evidence="3" id="KW-0548">Nucleotidyltransferase</keyword>
<dbReference type="Pfam" id="PF08284">
    <property type="entry name" value="RVP_2"/>
    <property type="match status" value="1"/>
</dbReference>
<proteinExistence type="predicted"/>
<dbReference type="InterPro" id="IPR043502">
    <property type="entry name" value="DNA/RNA_pol_sf"/>
</dbReference>
<evidence type="ECO:0000259" key="2">
    <source>
        <dbReference type="Pfam" id="PF00078"/>
    </source>
</evidence>
<accession>A0A6L2M9U9</accession>
<feature type="compositionally biased region" description="Gly residues" evidence="1">
    <location>
        <begin position="102"/>
        <end position="116"/>
    </location>
</feature>
<comment type="caution">
    <text evidence="3">The sequence shown here is derived from an EMBL/GenBank/DDBJ whole genome shotgun (WGS) entry which is preliminary data.</text>
</comment>
<gene>
    <name evidence="3" type="ORF">Tci_041312</name>
</gene>